<organism evidence="1 2">
    <name type="scientific">Prevotella disiens DNF00882</name>
    <dbReference type="NCBI Taxonomy" id="1401075"/>
    <lineage>
        <taxon>Bacteria</taxon>
        <taxon>Pseudomonadati</taxon>
        <taxon>Bacteroidota</taxon>
        <taxon>Bacteroidia</taxon>
        <taxon>Bacteroidales</taxon>
        <taxon>Prevotellaceae</taxon>
        <taxon>Prevotella</taxon>
    </lineage>
</organism>
<proteinExistence type="predicted"/>
<dbReference type="AlphaFoldDB" id="A0A096AUB6"/>
<dbReference type="RefSeq" id="WP_036882194.1">
    <property type="nucleotide sequence ID" value="NZ_JRNR01000004.1"/>
</dbReference>
<evidence type="ECO:0000313" key="2">
    <source>
        <dbReference type="Proteomes" id="UP000029538"/>
    </source>
</evidence>
<protein>
    <submittedName>
        <fullName evidence="1">Uncharacterized protein</fullName>
    </submittedName>
</protein>
<comment type="caution">
    <text evidence="1">The sequence shown here is derived from an EMBL/GenBank/DDBJ whole genome shotgun (WGS) entry which is preliminary data.</text>
</comment>
<accession>A0A096AUB6</accession>
<sequence length="305" mass="36605">MTEEEKLRRKFIRQELKKKNFSLFYKEFGINHRAWLKELTDKYKERGKYPLSPLILSDYYKDYEDKLLTTLTACLLLDDNRRVMQQVLAVKKLFGEHPYKDLYSNRTFVQWSNGAIQTKPISYFGSVRYWQIAKLLDIVWNIEHTYNKPLFDVFFELITISGYTPYHTLSLLFEDLLVSNPEWRINLALLRLCSGDGIGECLWDLGGLESKLECPTDIKTRKFVNNWIPKWQYTFTFLETCQMLGFGKETDLYYCILAFRELAFYKAKEIKEYLHLYSIHYKRRQLGWLNQYRLKNKIPNIEFGD</sequence>
<name>A0A096AUB6_9BACT</name>
<reference evidence="1 2" key="1">
    <citation type="submission" date="2014-07" db="EMBL/GenBank/DDBJ databases">
        <authorList>
            <person name="McCorrison J."/>
            <person name="Sanka R."/>
            <person name="Torralba M."/>
            <person name="Gillis M."/>
            <person name="Haft D.H."/>
            <person name="Methe B."/>
            <person name="Sutton G."/>
            <person name="Nelson K.E."/>
        </authorList>
    </citation>
    <scope>NUCLEOTIDE SEQUENCE [LARGE SCALE GENOMIC DNA]</scope>
    <source>
        <strain evidence="1 2">DNF00882</strain>
    </source>
</reference>
<dbReference type="Proteomes" id="UP000029538">
    <property type="component" value="Unassembled WGS sequence"/>
</dbReference>
<evidence type="ECO:0000313" key="1">
    <source>
        <dbReference type="EMBL" id="KGF50345.1"/>
    </source>
</evidence>
<gene>
    <name evidence="1" type="ORF">HMPREF0654_01305</name>
</gene>
<dbReference type="EMBL" id="JRNR01000004">
    <property type="protein sequence ID" value="KGF50345.1"/>
    <property type="molecule type" value="Genomic_DNA"/>
</dbReference>